<dbReference type="GO" id="GO:0017168">
    <property type="term" value="F:5-oxoprolinase (ATP-hydrolyzing) activity"/>
    <property type="evidence" value="ECO:0007669"/>
    <property type="project" value="TreeGrafter"/>
</dbReference>
<dbReference type="SUPFAM" id="SSF53067">
    <property type="entry name" value="Actin-like ATPase domain"/>
    <property type="match status" value="1"/>
</dbReference>
<dbReference type="InterPro" id="IPR002821">
    <property type="entry name" value="Hydantoinase_A"/>
</dbReference>
<reference evidence="4 5" key="1">
    <citation type="journal article" date="2012" name="J. Bacteriol.">
        <title>Complete genome sequence of the broad-host-range strain Sinorhizobium fredii USDA257.</title>
        <authorList>
            <person name="Schuldes J."/>
            <person name="Rodriguez Orbegoso M."/>
            <person name="Schmeisser C."/>
            <person name="Krishnan H.B."/>
            <person name="Daniel R."/>
            <person name="Streit W.R."/>
        </authorList>
    </citation>
    <scope>NUCLEOTIDE SEQUENCE [LARGE SCALE GENOMIC DNA]</scope>
    <source>
        <strain evidence="4 5">USDA 257</strain>
    </source>
</reference>
<dbReference type="Proteomes" id="UP000006180">
    <property type="component" value="Chromosome"/>
</dbReference>
<dbReference type="STRING" id="1185652.USDA257_c48350"/>
<name>I3XBW4_SINF2</name>
<dbReference type="HOGENOM" id="CLU_002157_1_2_5"/>
<dbReference type="eggNOG" id="COG0145">
    <property type="taxonomic scope" value="Bacteria"/>
</dbReference>
<dbReference type="AlphaFoldDB" id="I3XBW4"/>
<dbReference type="InterPro" id="IPR008040">
    <property type="entry name" value="Hydant_A_N"/>
</dbReference>
<protein>
    <submittedName>
        <fullName evidence="4">Hydantoin utilization protein A</fullName>
    </submittedName>
</protein>
<accession>I3XBW4</accession>
<proteinExistence type="predicted"/>
<dbReference type="InterPro" id="IPR043129">
    <property type="entry name" value="ATPase_NBD"/>
</dbReference>
<dbReference type="RefSeq" id="WP_014765493.1">
    <property type="nucleotide sequence ID" value="NC_018000.1"/>
</dbReference>
<organism evidence="4 5">
    <name type="scientific">Sinorhizobium fredii (strain USDA 257)</name>
    <dbReference type="NCBI Taxonomy" id="1185652"/>
    <lineage>
        <taxon>Bacteria</taxon>
        <taxon>Pseudomonadati</taxon>
        <taxon>Pseudomonadota</taxon>
        <taxon>Alphaproteobacteria</taxon>
        <taxon>Hyphomicrobiales</taxon>
        <taxon>Rhizobiaceae</taxon>
        <taxon>Sinorhizobium/Ensifer group</taxon>
        <taxon>Sinorhizobium</taxon>
    </lineage>
</organism>
<dbReference type="InterPro" id="IPR049517">
    <property type="entry name" value="ACX-like_C"/>
</dbReference>
<sequence>MAEKTARLAVDIGGTFTDIVLETDKGRSTLKVLTTHDAPERAILEGSQELLDQAGIRNDELEYFVHGTTLATNALIERKGAKTALIMTEGFRDTIEIADESRYNQYDLMIERPAPLAPRDLRFTVPERLAADGSVLLALDENAVSKLARTLVEAEVASVAVCLIHAYANGTHERRVRQILNEEAPQLLVSISSEVSPEIREYERCSTVTANAYVRPLMAGYLDRLEKELANRGTDCPLYLMTSGGGLTTLRTAAEFPIRLVESGPAGGAIMAAHVAAENGIERALSFDMGGTTAKICLIDDHAPTTTRTFEIDRRDRFMKGSGFPVRVPVIEMVEIGAGGGSIARLDAMKRLTVGPDSAGSEPGPICYGRGGHEPTVTDADLTLGKIDPKAFAAGRIELDTAGAQAGIKRAVGEVFEGAAHVGAGAISEIVDEAMANAARVHAVEGGRDLADYTMVAFGGAAPLHIARLAEKLGIEKVIIPPDAGVGSAVGFLRAPISFEVVRSKYAQLGDFDHVAINEVLASMSAEAQKIVSAGAGDRPLKETATAFMRYLGQGHEVSITLPNAALDASSPSTLRVLFEKAYARLFSRTIPGAEIEVLTWTVLVETKTDVVVTGAAEPARYQPDKIGDRNVYDPARKKEAVVPVYWRHDLKPGAGFSGPAILSEKQTTTVVSAAFDAHVNARGCIVLTRKTEV</sequence>
<dbReference type="PANTHER" id="PTHR11365:SF23">
    <property type="entry name" value="HYPOTHETICAL 5-OXOPROLINASE (EUROFUNG)-RELATED"/>
    <property type="match status" value="1"/>
</dbReference>
<feature type="domain" description="Hydantoinase/oxoprolinase N-terminal" evidence="2">
    <location>
        <begin position="7"/>
        <end position="183"/>
    </location>
</feature>
<evidence type="ECO:0000259" key="2">
    <source>
        <dbReference type="Pfam" id="PF05378"/>
    </source>
</evidence>
<dbReference type="Pfam" id="PF19278">
    <property type="entry name" value="Hydant_A_C"/>
    <property type="match status" value="1"/>
</dbReference>
<dbReference type="EMBL" id="CP003563">
    <property type="protein sequence ID" value="AFL53370.1"/>
    <property type="molecule type" value="Genomic_DNA"/>
</dbReference>
<evidence type="ECO:0000313" key="4">
    <source>
        <dbReference type="EMBL" id="AFL53370.1"/>
    </source>
</evidence>
<evidence type="ECO:0000313" key="5">
    <source>
        <dbReference type="Proteomes" id="UP000006180"/>
    </source>
</evidence>
<dbReference type="PATRIC" id="fig|1185652.3.peg.5014"/>
<evidence type="ECO:0000259" key="1">
    <source>
        <dbReference type="Pfam" id="PF01968"/>
    </source>
</evidence>
<feature type="domain" description="Hydantoinase A/oxoprolinase" evidence="1">
    <location>
        <begin position="204"/>
        <end position="498"/>
    </location>
</feature>
<dbReference type="GO" id="GO:0005829">
    <property type="term" value="C:cytosol"/>
    <property type="evidence" value="ECO:0007669"/>
    <property type="project" value="TreeGrafter"/>
</dbReference>
<dbReference type="KEGG" id="sfd:USDA257_c48350"/>
<dbReference type="Pfam" id="PF01968">
    <property type="entry name" value="Hydantoinase_A"/>
    <property type="match status" value="1"/>
</dbReference>
<dbReference type="GO" id="GO:0006749">
    <property type="term" value="P:glutathione metabolic process"/>
    <property type="evidence" value="ECO:0007669"/>
    <property type="project" value="TreeGrafter"/>
</dbReference>
<dbReference type="Pfam" id="PF05378">
    <property type="entry name" value="Hydant_A_N"/>
    <property type="match status" value="1"/>
</dbReference>
<evidence type="ECO:0000259" key="3">
    <source>
        <dbReference type="Pfam" id="PF19278"/>
    </source>
</evidence>
<feature type="domain" description="Acetophenone carboxylase-like C-terminal" evidence="3">
    <location>
        <begin position="543"/>
        <end position="680"/>
    </location>
</feature>
<dbReference type="InterPro" id="IPR045079">
    <property type="entry name" value="Oxoprolinase-like"/>
</dbReference>
<dbReference type="PANTHER" id="PTHR11365">
    <property type="entry name" value="5-OXOPROLINASE RELATED"/>
    <property type="match status" value="1"/>
</dbReference>
<gene>
    <name evidence="4" type="primary">hyuA2</name>
    <name evidence="4" type="ORF">USDA257_c48350</name>
</gene>